<evidence type="ECO:0000256" key="1">
    <source>
        <dbReference type="ARBA" id="ARBA00022679"/>
    </source>
</evidence>
<dbReference type="PROSITE" id="PS51255">
    <property type="entry name" value="ADPK"/>
    <property type="match status" value="1"/>
</dbReference>
<organism evidence="6 7">
    <name type="scientific">Lactonifactor longoviformis DSM 17459</name>
    <dbReference type="NCBI Taxonomy" id="1122155"/>
    <lineage>
        <taxon>Bacteria</taxon>
        <taxon>Bacillati</taxon>
        <taxon>Bacillota</taxon>
        <taxon>Clostridia</taxon>
        <taxon>Eubacteriales</taxon>
        <taxon>Clostridiaceae</taxon>
        <taxon>Lactonifactor</taxon>
    </lineage>
</organism>
<dbReference type="Proteomes" id="UP000184245">
    <property type="component" value="Unassembled WGS sequence"/>
</dbReference>
<evidence type="ECO:0000313" key="6">
    <source>
        <dbReference type="EMBL" id="SHF41080.1"/>
    </source>
</evidence>
<keyword evidence="2" id="KW-0479">Metal-binding</keyword>
<accession>A0A1M5BF60</accession>
<evidence type="ECO:0000256" key="3">
    <source>
        <dbReference type="ARBA" id="ARBA00022777"/>
    </source>
</evidence>
<reference evidence="6 7" key="1">
    <citation type="submission" date="2016-11" db="EMBL/GenBank/DDBJ databases">
        <authorList>
            <person name="Jaros S."/>
            <person name="Januszkiewicz K."/>
            <person name="Wedrychowicz H."/>
        </authorList>
    </citation>
    <scope>NUCLEOTIDE SEQUENCE [LARGE SCALE GENOMIC DNA]</scope>
    <source>
        <strain evidence="6 7">DSM 17459</strain>
    </source>
</reference>
<dbReference type="RefSeq" id="WP_072854200.1">
    <property type="nucleotide sequence ID" value="NZ_FQVI01000026.1"/>
</dbReference>
<gene>
    <name evidence="6" type="ORF">SAMN02745158_03637</name>
</gene>
<dbReference type="GO" id="GO:0016301">
    <property type="term" value="F:kinase activity"/>
    <property type="evidence" value="ECO:0007669"/>
    <property type="project" value="UniProtKB-KW"/>
</dbReference>
<proteinExistence type="predicted"/>
<protein>
    <submittedName>
        <fullName evidence="6">ADP-dependent phosphofructokinase/glucokinase</fullName>
    </submittedName>
</protein>
<dbReference type="Pfam" id="PF04587">
    <property type="entry name" value="ADP_PFK_GK"/>
    <property type="match status" value="1"/>
</dbReference>
<dbReference type="GO" id="GO:0006096">
    <property type="term" value="P:glycolytic process"/>
    <property type="evidence" value="ECO:0007669"/>
    <property type="project" value="UniProtKB-KW"/>
</dbReference>
<dbReference type="OrthoDB" id="2813007at2"/>
<keyword evidence="4" id="KW-0460">Magnesium</keyword>
<dbReference type="SUPFAM" id="SSF53613">
    <property type="entry name" value="Ribokinase-like"/>
    <property type="match status" value="1"/>
</dbReference>
<dbReference type="STRING" id="1122155.SAMN02745158_03637"/>
<dbReference type="GO" id="GO:0046872">
    <property type="term" value="F:metal ion binding"/>
    <property type="evidence" value="ECO:0007669"/>
    <property type="project" value="UniProtKB-KW"/>
</dbReference>
<evidence type="ECO:0000256" key="5">
    <source>
        <dbReference type="ARBA" id="ARBA00023152"/>
    </source>
</evidence>
<name>A0A1M5BF60_9CLOT</name>
<dbReference type="GO" id="GO:0016773">
    <property type="term" value="F:phosphotransferase activity, alcohol group as acceptor"/>
    <property type="evidence" value="ECO:0007669"/>
    <property type="project" value="InterPro"/>
</dbReference>
<sequence>MNEKIALGFHTCVDYELKWDTQVAEAQIRAFDIHADELKLDIEVDSERAIWIMSLAHLQAGIGCEMVPDTSKMCVEFANHFEYEVTLGGTPTRAGIILDRLGYPSVLQTSCYNEHVKRLMPPGIRILPGVGPEQNKIYPHVVLQCHKGVRIQANDIDFVTPRENRILISRDEDSLHMPVLPEEFGKMIGGCEVFLLGSFSELLDSEVLRDRMEKTKSLLSYLPEDAVVVMEDGCYVKKEFRTYVHRQLAPQIDVLSMNEDELQQYIGKSIDILDAKAVEDAVKYVCRNSGIRLILVHSAAWALAYGENAGIMRAALEGGVTMAATRFRIGDSFTVKDFEQTKEIPDKAEGAAFCEQMRESLGDKICCIPCKDLSYVEKPTVVGLGDSFAGGLLPGLLKESRLN</sequence>
<dbReference type="EMBL" id="FQVI01000026">
    <property type="protein sequence ID" value="SHF41080.1"/>
    <property type="molecule type" value="Genomic_DNA"/>
</dbReference>
<keyword evidence="1" id="KW-0808">Transferase</keyword>
<evidence type="ECO:0000256" key="2">
    <source>
        <dbReference type="ARBA" id="ARBA00022723"/>
    </source>
</evidence>
<dbReference type="InterPro" id="IPR029056">
    <property type="entry name" value="Ribokinase-like"/>
</dbReference>
<keyword evidence="3 6" id="KW-0418">Kinase</keyword>
<evidence type="ECO:0000313" key="7">
    <source>
        <dbReference type="Proteomes" id="UP000184245"/>
    </source>
</evidence>
<evidence type="ECO:0000256" key="4">
    <source>
        <dbReference type="ARBA" id="ARBA00022842"/>
    </source>
</evidence>
<keyword evidence="7" id="KW-1185">Reference proteome</keyword>
<dbReference type="AlphaFoldDB" id="A0A1M5BF60"/>
<dbReference type="Gene3D" id="3.40.1190.20">
    <property type="match status" value="1"/>
</dbReference>
<dbReference type="InterPro" id="IPR007666">
    <property type="entry name" value="ADP_PFK/GK"/>
</dbReference>
<keyword evidence="5" id="KW-0324">Glycolysis</keyword>